<evidence type="ECO:0000256" key="1">
    <source>
        <dbReference type="SAM" id="MobiDB-lite"/>
    </source>
</evidence>
<dbReference type="AlphaFoldDB" id="A0A5B7FCP8"/>
<gene>
    <name evidence="2" type="ORF">E2C01_036664</name>
</gene>
<evidence type="ECO:0000313" key="3">
    <source>
        <dbReference type="Proteomes" id="UP000324222"/>
    </source>
</evidence>
<dbReference type="EMBL" id="VSRR010005659">
    <property type="protein sequence ID" value="MPC43029.1"/>
    <property type="molecule type" value="Genomic_DNA"/>
</dbReference>
<feature type="region of interest" description="Disordered" evidence="1">
    <location>
        <begin position="66"/>
        <end position="86"/>
    </location>
</feature>
<keyword evidence="3" id="KW-1185">Reference proteome</keyword>
<comment type="caution">
    <text evidence="2">The sequence shown here is derived from an EMBL/GenBank/DDBJ whole genome shotgun (WGS) entry which is preliminary data.</text>
</comment>
<dbReference type="Proteomes" id="UP000324222">
    <property type="component" value="Unassembled WGS sequence"/>
</dbReference>
<organism evidence="2 3">
    <name type="scientific">Portunus trituberculatus</name>
    <name type="common">Swimming crab</name>
    <name type="synonym">Neptunus trituberculatus</name>
    <dbReference type="NCBI Taxonomy" id="210409"/>
    <lineage>
        <taxon>Eukaryota</taxon>
        <taxon>Metazoa</taxon>
        <taxon>Ecdysozoa</taxon>
        <taxon>Arthropoda</taxon>
        <taxon>Crustacea</taxon>
        <taxon>Multicrustacea</taxon>
        <taxon>Malacostraca</taxon>
        <taxon>Eumalacostraca</taxon>
        <taxon>Eucarida</taxon>
        <taxon>Decapoda</taxon>
        <taxon>Pleocyemata</taxon>
        <taxon>Brachyura</taxon>
        <taxon>Eubrachyura</taxon>
        <taxon>Portunoidea</taxon>
        <taxon>Portunidae</taxon>
        <taxon>Portuninae</taxon>
        <taxon>Portunus</taxon>
    </lineage>
</organism>
<name>A0A5B7FCP8_PORTR</name>
<sequence length="123" mass="13532">MGVNSQATLTSFGYEITLCFRHLQEEEDEEEEEEDEKKSVKYFCIFLRPSTTQNLLETRLIISADPENSRTVSEHGPASWEDGVGGAGVAGRWGGGMLGRRGGQTGLKKWSQQVGRLVQVAAV</sequence>
<protein>
    <submittedName>
        <fullName evidence="2">Uncharacterized protein</fullName>
    </submittedName>
</protein>
<proteinExistence type="predicted"/>
<evidence type="ECO:0000313" key="2">
    <source>
        <dbReference type="EMBL" id="MPC43029.1"/>
    </source>
</evidence>
<reference evidence="2 3" key="1">
    <citation type="submission" date="2019-05" db="EMBL/GenBank/DDBJ databases">
        <title>Another draft genome of Portunus trituberculatus and its Hox gene families provides insights of decapod evolution.</title>
        <authorList>
            <person name="Jeong J.-H."/>
            <person name="Song I."/>
            <person name="Kim S."/>
            <person name="Choi T."/>
            <person name="Kim D."/>
            <person name="Ryu S."/>
            <person name="Kim W."/>
        </authorList>
    </citation>
    <scope>NUCLEOTIDE SEQUENCE [LARGE SCALE GENOMIC DNA]</scope>
    <source>
        <tissue evidence="2">Muscle</tissue>
    </source>
</reference>
<accession>A0A5B7FCP8</accession>